<organism evidence="9 10">
    <name type="scientific">Arcanobacterium hippocoleae</name>
    <dbReference type="NCBI Taxonomy" id="149017"/>
    <lineage>
        <taxon>Bacteria</taxon>
        <taxon>Bacillati</taxon>
        <taxon>Actinomycetota</taxon>
        <taxon>Actinomycetes</taxon>
        <taxon>Actinomycetales</taxon>
        <taxon>Actinomycetaceae</taxon>
        <taxon>Arcanobacterium</taxon>
    </lineage>
</organism>
<dbReference type="Proteomes" id="UP001266099">
    <property type="component" value="Unassembled WGS sequence"/>
</dbReference>
<evidence type="ECO:0000259" key="8">
    <source>
        <dbReference type="Pfam" id="PF18013"/>
    </source>
</evidence>
<feature type="compositionally biased region" description="Basic and acidic residues" evidence="5">
    <location>
        <begin position="68"/>
        <end position="91"/>
    </location>
</feature>
<evidence type="ECO:0000256" key="1">
    <source>
        <dbReference type="ARBA" id="ARBA00007074"/>
    </source>
</evidence>
<evidence type="ECO:0000259" key="7">
    <source>
        <dbReference type="Pfam" id="PF00877"/>
    </source>
</evidence>
<dbReference type="InterPro" id="IPR000064">
    <property type="entry name" value="NLP_P60_dom"/>
</dbReference>
<accession>A0ABU1T1P0</accession>
<evidence type="ECO:0000313" key="9">
    <source>
        <dbReference type="EMBL" id="MDR6939238.1"/>
    </source>
</evidence>
<evidence type="ECO:0008006" key="11">
    <source>
        <dbReference type="Google" id="ProtNLM"/>
    </source>
</evidence>
<keyword evidence="2" id="KW-0645">Protease</keyword>
<gene>
    <name evidence="9" type="ORF">J2S36_000781</name>
</gene>
<protein>
    <recommendedName>
        <fullName evidence="11">CHAP domain-containing protein</fullName>
    </recommendedName>
</protein>
<comment type="caution">
    <text evidence="9">The sequence shown here is derived from an EMBL/GenBank/DDBJ whole genome shotgun (WGS) entry which is preliminary data.</text>
</comment>
<name>A0ABU1T1P0_9ACTO</name>
<sequence>MVSEYMKAESFVKTGEEKYQASESLLSTEKTDAINSGIVEGGESSLSRSSRHGYSPSAQQSRHKAKARNADVIRDRKDADRVGGEESHGGHEQSNVHGGYEQGSGHIASDNKVSQKFSSKHALKKSLDGSFAQTMRKGVHKALDDSELEGIDDAYYRGKRAYHAPRTFKSAVHTGKTVLAKVAGKQSATKTAASATSATQNQVRAQAHRYFKKSVYKQAATQNITRQFAVKKMFFPGVKAGMGKLVFIASPVFIGIILAFLSALLLVAAISNPSNEEYGSGSFGQLSGVQLEVAQALRAGGLDNVQIAAIMGNISGESGWNPAAEYHRQGNNTAYEYGYGLFQFTDTKQGVGNYSNYKKWAEANGKALDSAAAQTEYFMNQLPSSWSTGLHASGYYALHVPQYTGKSVSYSSWLKEPDLGLATYAFLACYERPADWAAGISYPKRFAEAQKFYNQLTTGGGELEASTEVQQAILAATKRTPFTGAGWCAMWVNNVYQNAGLPRPVGNANDLYRNFAHNSDRSQLKVGMVVAVERSSAGGAEGWKFGHVGIYIGNGQVMHNSLSLEITSLDDWINTFAKYSPAGWGFPPSVSVSQ</sequence>
<dbReference type="Pfam" id="PF00877">
    <property type="entry name" value="NLPC_P60"/>
    <property type="match status" value="1"/>
</dbReference>
<keyword evidence="3" id="KW-0378">Hydrolase</keyword>
<keyword evidence="6" id="KW-0812">Transmembrane</keyword>
<feature type="region of interest" description="Disordered" evidence="5">
    <location>
        <begin position="1"/>
        <end position="107"/>
    </location>
</feature>
<evidence type="ECO:0000256" key="3">
    <source>
        <dbReference type="ARBA" id="ARBA00022801"/>
    </source>
</evidence>
<feature type="transmembrane region" description="Helical" evidence="6">
    <location>
        <begin position="245"/>
        <end position="270"/>
    </location>
</feature>
<keyword evidence="6" id="KW-1133">Transmembrane helix</keyword>
<evidence type="ECO:0000256" key="4">
    <source>
        <dbReference type="ARBA" id="ARBA00022807"/>
    </source>
</evidence>
<dbReference type="Pfam" id="PF18013">
    <property type="entry name" value="Phage_lysozyme2"/>
    <property type="match status" value="1"/>
</dbReference>
<dbReference type="Gene3D" id="1.10.530.10">
    <property type="match status" value="1"/>
</dbReference>
<evidence type="ECO:0000313" key="10">
    <source>
        <dbReference type="Proteomes" id="UP001266099"/>
    </source>
</evidence>
<dbReference type="EMBL" id="JAVDUJ010000001">
    <property type="protein sequence ID" value="MDR6939238.1"/>
    <property type="molecule type" value="Genomic_DNA"/>
</dbReference>
<evidence type="ECO:0000256" key="2">
    <source>
        <dbReference type="ARBA" id="ARBA00022670"/>
    </source>
</evidence>
<keyword evidence="10" id="KW-1185">Reference proteome</keyword>
<evidence type="ECO:0000256" key="6">
    <source>
        <dbReference type="SAM" id="Phobius"/>
    </source>
</evidence>
<reference evidence="9 10" key="1">
    <citation type="submission" date="2023-07" db="EMBL/GenBank/DDBJ databases">
        <title>Sequencing the genomes of 1000 actinobacteria strains.</title>
        <authorList>
            <person name="Klenk H.-P."/>
        </authorList>
    </citation>
    <scope>NUCLEOTIDE SEQUENCE [LARGE SCALE GENOMIC DNA]</scope>
    <source>
        <strain evidence="9 10">DSM 15539</strain>
    </source>
</reference>
<feature type="domain" description="Phage tail lysozyme" evidence="8">
    <location>
        <begin position="290"/>
        <end position="456"/>
    </location>
</feature>
<feature type="compositionally biased region" description="Low complexity" evidence="5">
    <location>
        <begin position="44"/>
        <end position="57"/>
    </location>
</feature>
<dbReference type="Gene3D" id="3.90.1720.10">
    <property type="entry name" value="endopeptidase domain like (from Nostoc punctiforme)"/>
    <property type="match status" value="1"/>
</dbReference>
<comment type="similarity">
    <text evidence="1">Belongs to the peptidase C40 family.</text>
</comment>
<feature type="domain" description="NlpC/P60" evidence="7">
    <location>
        <begin position="488"/>
        <end position="566"/>
    </location>
</feature>
<keyword evidence="4" id="KW-0788">Thiol protease</keyword>
<dbReference type="InterPro" id="IPR038765">
    <property type="entry name" value="Papain-like_cys_pep_sf"/>
</dbReference>
<evidence type="ECO:0000256" key="5">
    <source>
        <dbReference type="SAM" id="MobiDB-lite"/>
    </source>
</evidence>
<keyword evidence="6" id="KW-0472">Membrane</keyword>
<proteinExistence type="inferred from homology"/>
<dbReference type="InterPro" id="IPR041219">
    <property type="entry name" value="Phage_lysozyme2"/>
</dbReference>
<dbReference type="SUPFAM" id="SSF54001">
    <property type="entry name" value="Cysteine proteinases"/>
    <property type="match status" value="1"/>
</dbReference>
<dbReference type="RefSeq" id="WP_376975950.1">
    <property type="nucleotide sequence ID" value="NZ_JBHSLS010000007.1"/>
</dbReference>